<accession>A0A024SKR2</accession>
<protein>
    <recommendedName>
        <fullName evidence="3">Fucose-specific lectin</fullName>
    </recommendedName>
</protein>
<name>A0A024SKR2_HYPJR</name>
<dbReference type="Proteomes" id="UP000024376">
    <property type="component" value="Unassembled WGS sequence"/>
</dbReference>
<reference evidence="2" key="1">
    <citation type="journal article" date="2013" name="Ind. Biotechnol.">
        <title>Comparative genomics analysis of Trichoderma reesei strains.</title>
        <authorList>
            <person name="Koike H."/>
            <person name="Aerts A."/>
            <person name="LaButti K."/>
            <person name="Grigoriev I.V."/>
            <person name="Baker S.E."/>
        </authorList>
    </citation>
    <scope>NUCLEOTIDE SEQUENCE [LARGE SCALE GENOMIC DNA]</scope>
    <source>
        <strain evidence="2">ATCC 56765 / BCRC 32924 / NRRL 11460 / Rut C-30</strain>
    </source>
</reference>
<dbReference type="AlphaFoldDB" id="A0A024SKR2"/>
<organism evidence="1 2">
    <name type="scientific">Hypocrea jecorina (strain ATCC 56765 / BCRC 32924 / NRRL 11460 / Rut C-30)</name>
    <name type="common">Trichoderma reesei</name>
    <dbReference type="NCBI Taxonomy" id="1344414"/>
    <lineage>
        <taxon>Eukaryota</taxon>
        <taxon>Fungi</taxon>
        <taxon>Dikarya</taxon>
        <taxon>Ascomycota</taxon>
        <taxon>Pezizomycotina</taxon>
        <taxon>Sordariomycetes</taxon>
        <taxon>Hypocreomycetidae</taxon>
        <taxon>Hypocreales</taxon>
        <taxon>Hypocreaceae</taxon>
        <taxon>Trichoderma</taxon>
    </lineage>
</organism>
<dbReference type="HOGENOM" id="CLU_850089_0_0_1"/>
<dbReference type="OrthoDB" id="4887400at2759"/>
<proteinExistence type="predicted"/>
<evidence type="ECO:0008006" key="3">
    <source>
        <dbReference type="Google" id="ProtNLM"/>
    </source>
</evidence>
<evidence type="ECO:0000313" key="2">
    <source>
        <dbReference type="Proteomes" id="UP000024376"/>
    </source>
</evidence>
<dbReference type="EMBL" id="KI911139">
    <property type="protein sequence ID" value="ETS06689.1"/>
    <property type="molecule type" value="Genomic_DNA"/>
</dbReference>
<sequence>MPLITTPRGLRYYRFSDRTKRIWQYRLENGNWLRLPKPIRIAEGYEDQYTFGISHFSDPLKEPVVTFLAGGRNESMLEFQWAIDDNDASQVAIPDSVRKLANGNVAPVLLDPSPALDAPPSIWGKQWAFLTGGSNKFSPVELERATPAGCWEGREIRDKKLFAPSKVAACVNFTGLHLFMPGIYDGRYGLMKASRSLDSEEYTVDVYLNVPDEAGIIIDAALAAASWNEEPRVFVLTRQKDSPVRHVQECVYDVDEKAMALRQLTEYDGWVGVGIDGQNVVVAYEDRDEYGINLKTLVWDEEEEWCDGPDIDRWEGANGGSLREMEE</sequence>
<dbReference type="KEGG" id="trr:M419DRAFT_70163"/>
<evidence type="ECO:0000313" key="1">
    <source>
        <dbReference type="EMBL" id="ETS06689.1"/>
    </source>
</evidence>
<gene>
    <name evidence="1" type="ORF">M419DRAFT_70163</name>
</gene>